<evidence type="ECO:0000313" key="1">
    <source>
        <dbReference type="EMBL" id="KAJ9061882.1"/>
    </source>
</evidence>
<organism evidence="1 2">
    <name type="scientific">Entomophthora muscae</name>
    <dbReference type="NCBI Taxonomy" id="34485"/>
    <lineage>
        <taxon>Eukaryota</taxon>
        <taxon>Fungi</taxon>
        <taxon>Fungi incertae sedis</taxon>
        <taxon>Zoopagomycota</taxon>
        <taxon>Entomophthoromycotina</taxon>
        <taxon>Entomophthoromycetes</taxon>
        <taxon>Entomophthorales</taxon>
        <taxon>Entomophthoraceae</taxon>
        <taxon>Entomophthora</taxon>
    </lineage>
</organism>
<name>A0ACC2SHL2_9FUNG</name>
<evidence type="ECO:0000313" key="2">
    <source>
        <dbReference type="Proteomes" id="UP001165960"/>
    </source>
</evidence>
<accession>A0ACC2SHL2</accession>
<gene>
    <name evidence="1" type="ORF">DSO57_1016119</name>
</gene>
<keyword evidence="2" id="KW-1185">Reference proteome</keyword>
<dbReference type="Proteomes" id="UP001165960">
    <property type="component" value="Unassembled WGS sequence"/>
</dbReference>
<reference evidence="1" key="1">
    <citation type="submission" date="2022-04" db="EMBL/GenBank/DDBJ databases">
        <title>Genome of the entomopathogenic fungus Entomophthora muscae.</title>
        <authorList>
            <person name="Elya C."/>
            <person name="Lovett B.R."/>
            <person name="Lee E."/>
            <person name="Macias A.M."/>
            <person name="Hajek A.E."/>
            <person name="De Bivort B.L."/>
            <person name="Kasson M.T."/>
            <person name="De Fine Licht H.H."/>
            <person name="Stajich J.E."/>
        </authorList>
    </citation>
    <scope>NUCLEOTIDE SEQUENCE</scope>
    <source>
        <strain evidence="1">Berkeley</strain>
    </source>
</reference>
<sequence>MRHINLDQVIKLRSLYCKAEKAEKNYNTLHKTQTEKRERSKDSHSQVVPVVLYVMNHHDIIIYKNCVLTTWADRADPCRQNKPLMVSLARENSLIRPKKEMQLGIGPTKTTFNAVRTNTSVSQLILIGFGRFYAQIEATKQDLQFGLFLDNKQKQSVKFKDSQRNMMPYNQLMSQTHRMSPQMKTQEPLRMIWKNQIKWYKKSLTSLPFIFGHFWSLK</sequence>
<comment type="caution">
    <text evidence="1">The sequence shown here is derived from an EMBL/GenBank/DDBJ whole genome shotgun (WGS) entry which is preliminary data.</text>
</comment>
<dbReference type="EMBL" id="QTSX02005035">
    <property type="protein sequence ID" value="KAJ9061882.1"/>
    <property type="molecule type" value="Genomic_DNA"/>
</dbReference>
<protein>
    <submittedName>
        <fullName evidence="1">Uncharacterized protein</fullName>
    </submittedName>
</protein>
<proteinExistence type="predicted"/>